<keyword evidence="4" id="KW-1185">Reference proteome</keyword>
<accession>A0A2G5UX00</accession>
<dbReference type="InterPro" id="IPR002900">
    <property type="entry name" value="DUF38/FTH_CAE_spp"/>
</dbReference>
<dbReference type="PANTHER" id="PTHR23015">
    <property type="entry name" value="UNCHARACTERIZED C.ELEGANS PROTEIN"/>
    <property type="match status" value="1"/>
</dbReference>
<dbReference type="OrthoDB" id="5875341at2759"/>
<reference evidence="4" key="1">
    <citation type="submission" date="2017-10" db="EMBL/GenBank/DDBJ databases">
        <title>Rapid genome shrinkage in a self-fertile nematode reveals novel sperm competition proteins.</title>
        <authorList>
            <person name="Yin D."/>
            <person name="Schwarz E.M."/>
            <person name="Thomas C.G."/>
            <person name="Felde R.L."/>
            <person name="Korf I.F."/>
            <person name="Cutter A.D."/>
            <person name="Schartner C.M."/>
            <person name="Ralston E.J."/>
            <person name="Meyer B.J."/>
            <person name="Haag E.S."/>
        </authorList>
    </citation>
    <scope>NUCLEOTIDE SEQUENCE [LARGE SCALE GENOMIC DNA]</scope>
    <source>
        <strain evidence="4">JU1422</strain>
    </source>
</reference>
<evidence type="ECO:0000259" key="2">
    <source>
        <dbReference type="Pfam" id="PF01827"/>
    </source>
</evidence>
<feature type="domain" description="DUF38" evidence="2">
    <location>
        <begin position="136"/>
        <end position="263"/>
    </location>
</feature>
<dbReference type="InterPro" id="IPR001810">
    <property type="entry name" value="F-box_dom"/>
</dbReference>
<evidence type="ECO:0008006" key="5">
    <source>
        <dbReference type="Google" id="ProtNLM"/>
    </source>
</evidence>
<dbReference type="InterPro" id="IPR040161">
    <property type="entry name" value="FB224"/>
</dbReference>
<protein>
    <recommendedName>
        <fullName evidence="5">F-box domain-containing protein</fullName>
    </recommendedName>
</protein>
<dbReference type="Proteomes" id="UP000230233">
    <property type="component" value="Chromosome II"/>
</dbReference>
<dbReference type="PANTHER" id="PTHR23015:SF4">
    <property type="entry name" value="DUF38 DOMAIN-CONTAINING PROTEIN-RELATED"/>
    <property type="match status" value="1"/>
</dbReference>
<sequence>MSISFLDLPGVPMKLIMEKLDLQSVQCLRKTCWNLRNFIDDVKPESNLSDLKISIIEDTVFLSVEFGEKCRNLVYKNHENGCLLEFRYDSKPLIFLENTNNLEIAVRDIQLLLDSKNSGILQKLSISLDKKCSEISGIAKFRKNFLKVQNFSMSFREETELLDFLPFFNPSSLKEIRLYIGRENVGKVFEFSEISKLDQWKNAKILTLNTFFMMENLETFKEVTMYLENISVDIILKFKKVFLTSASMEKAEISFYNFDGDEQLDEIFGEPVRHVPKIQWFFEILEG</sequence>
<proteinExistence type="predicted"/>
<organism evidence="3 4">
    <name type="scientific">Caenorhabditis nigoni</name>
    <dbReference type="NCBI Taxonomy" id="1611254"/>
    <lineage>
        <taxon>Eukaryota</taxon>
        <taxon>Metazoa</taxon>
        <taxon>Ecdysozoa</taxon>
        <taxon>Nematoda</taxon>
        <taxon>Chromadorea</taxon>
        <taxon>Rhabditida</taxon>
        <taxon>Rhabditina</taxon>
        <taxon>Rhabditomorpha</taxon>
        <taxon>Rhabditoidea</taxon>
        <taxon>Rhabditidae</taxon>
        <taxon>Peloderinae</taxon>
        <taxon>Caenorhabditis</taxon>
    </lineage>
</organism>
<evidence type="ECO:0000259" key="1">
    <source>
        <dbReference type="Pfam" id="PF00646"/>
    </source>
</evidence>
<feature type="domain" description="F-box" evidence="1">
    <location>
        <begin position="5"/>
        <end position="44"/>
    </location>
</feature>
<dbReference type="AlphaFoldDB" id="A0A2G5UX00"/>
<evidence type="ECO:0000313" key="4">
    <source>
        <dbReference type="Proteomes" id="UP000230233"/>
    </source>
</evidence>
<name>A0A2G5UX00_9PELO</name>
<dbReference type="EMBL" id="PDUG01000002">
    <property type="protein sequence ID" value="PIC44019.1"/>
    <property type="molecule type" value="Genomic_DNA"/>
</dbReference>
<evidence type="ECO:0000313" key="3">
    <source>
        <dbReference type="EMBL" id="PIC44019.1"/>
    </source>
</evidence>
<comment type="caution">
    <text evidence="3">The sequence shown here is derived from an EMBL/GenBank/DDBJ whole genome shotgun (WGS) entry which is preliminary data.</text>
</comment>
<dbReference type="GO" id="GO:0045087">
    <property type="term" value="P:innate immune response"/>
    <property type="evidence" value="ECO:0007669"/>
    <property type="project" value="TreeGrafter"/>
</dbReference>
<gene>
    <name evidence="3" type="primary">Cnig_chr_II.g4533</name>
    <name evidence="3" type="ORF">B9Z55_004533</name>
</gene>
<dbReference type="Pfam" id="PF01827">
    <property type="entry name" value="FTH"/>
    <property type="match status" value="1"/>
</dbReference>
<dbReference type="Pfam" id="PF00646">
    <property type="entry name" value="F-box"/>
    <property type="match status" value="1"/>
</dbReference>